<comment type="cofactor">
    <cofactor evidence="2">
        <name>Mg(2+)</name>
        <dbReference type="ChEBI" id="CHEBI:18420"/>
    </cofactor>
</comment>
<dbReference type="Pfam" id="PF08436">
    <property type="entry name" value="DXP_redisom_C"/>
    <property type="match status" value="1"/>
</dbReference>
<dbReference type="PIRSF" id="PIRSF006205">
    <property type="entry name" value="Dxp_reductismrs"/>
    <property type="match status" value="1"/>
</dbReference>
<protein>
    <recommendedName>
        <fullName evidence="5">1-deoxy-D-xylulose-5-phosphate reductoisomerase</fullName>
        <ecNumber evidence="5">1.1.1.267</ecNumber>
    </recommendedName>
</protein>
<dbReference type="NCBIfam" id="TIGR00243">
    <property type="entry name" value="Dxr"/>
    <property type="match status" value="1"/>
</dbReference>
<dbReference type="Gene3D" id="1.10.1740.10">
    <property type="match status" value="1"/>
</dbReference>
<keyword evidence="6" id="KW-0479">Metal-binding</keyword>
<evidence type="ECO:0000256" key="11">
    <source>
        <dbReference type="ARBA" id="ARBA00048543"/>
    </source>
</evidence>
<dbReference type="HAMAP" id="MF_00183">
    <property type="entry name" value="DXP_reductoisom"/>
    <property type="match status" value="1"/>
</dbReference>
<dbReference type="EC" id="1.1.1.267" evidence="5"/>
<dbReference type="InterPro" id="IPR036291">
    <property type="entry name" value="NAD(P)-bd_dom_sf"/>
</dbReference>
<dbReference type="GO" id="GO:0030604">
    <property type="term" value="F:1-deoxy-D-xylulose-5-phosphate reductoisomerase activity"/>
    <property type="evidence" value="ECO:0007669"/>
    <property type="project" value="UniProtKB-EC"/>
</dbReference>
<accession>A0A6J6J7H4</accession>
<sequence length="380" mass="40386">MTQKRVAIAGSSGSIGTQTIDVVMAEPQNYRVSALAVGSSADVVIAQALLLRPELVVVTDESQRARVASALPGVQVTGTLSDVVEAADVVINGVVGFAGLSVTLDTLRAGRTLGLANKESLIAAGPIVQPLRATPGAQLVPVDSEHCALHQCLRSSFDAGSEVSRLVLTASGGPFRGRSAESLATVTVDQALDHPTWKMGPKITIDSSTLMNKGLEVIEAHELYGTSYDNIDVVVHPQSVVHSMVEFTDGSTIAQLSMPDMRLPIGYALGYPSRISTPFGRIDWRTLSRLDFEAPDRSTFRCLDLAYAAGRAGGTAPAALSAANEVIVEAFLGGRIMWADIARYVERVMERFNVTTPQSEEDVLAADAEGRQLAEEELNR</sequence>
<dbReference type="GO" id="GO:0030145">
    <property type="term" value="F:manganese ion binding"/>
    <property type="evidence" value="ECO:0007669"/>
    <property type="project" value="TreeGrafter"/>
</dbReference>
<proteinExistence type="inferred from homology"/>
<dbReference type="Pfam" id="PF02670">
    <property type="entry name" value="DXP_reductoisom"/>
    <property type="match status" value="1"/>
</dbReference>
<evidence type="ECO:0000313" key="15">
    <source>
        <dbReference type="EMBL" id="CAB4632453.1"/>
    </source>
</evidence>
<dbReference type="GO" id="GO:0051484">
    <property type="term" value="P:isopentenyl diphosphate biosynthetic process, methylerythritol 4-phosphate pathway involved in terpenoid biosynthetic process"/>
    <property type="evidence" value="ECO:0007669"/>
    <property type="project" value="TreeGrafter"/>
</dbReference>
<dbReference type="InterPro" id="IPR013644">
    <property type="entry name" value="DXP_reductoisomerase_C"/>
</dbReference>
<evidence type="ECO:0000256" key="8">
    <source>
        <dbReference type="ARBA" id="ARBA00023002"/>
    </source>
</evidence>
<name>A0A6J6J7H4_9ZZZZ</name>
<dbReference type="InterPro" id="IPR003821">
    <property type="entry name" value="DXP_reductoisomerase"/>
</dbReference>
<comment type="similarity">
    <text evidence="4">Belongs to the DXR family.</text>
</comment>
<evidence type="ECO:0000256" key="1">
    <source>
        <dbReference type="ARBA" id="ARBA00001936"/>
    </source>
</evidence>
<evidence type="ECO:0000259" key="13">
    <source>
        <dbReference type="Pfam" id="PF08436"/>
    </source>
</evidence>
<dbReference type="GO" id="GO:0070402">
    <property type="term" value="F:NADPH binding"/>
    <property type="evidence" value="ECO:0007669"/>
    <property type="project" value="InterPro"/>
</dbReference>
<dbReference type="SUPFAM" id="SSF51735">
    <property type="entry name" value="NAD(P)-binding Rossmann-fold domains"/>
    <property type="match status" value="1"/>
</dbReference>
<feature type="domain" description="1-deoxy-D-xylulose 5-phosphate reductoisomerase N-terminal" evidence="12">
    <location>
        <begin position="6"/>
        <end position="125"/>
    </location>
</feature>
<evidence type="ECO:0000259" key="12">
    <source>
        <dbReference type="Pfam" id="PF02670"/>
    </source>
</evidence>
<dbReference type="InterPro" id="IPR036169">
    <property type="entry name" value="DXPR_C_sf"/>
</dbReference>
<feature type="domain" description="1-deoxy-D-xylulose 5-phosphate reductoisomerase C-terminal" evidence="13">
    <location>
        <begin position="139"/>
        <end position="224"/>
    </location>
</feature>
<dbReference type="InterPro" id="IPR013512">
    <property type="entry name" value="DXP_reductoisomerase_N"/>
</dbReference>
<comment type="catalytic activity">
    <reaction evidence="11">
        <text>2-C-methyl-D-erythritol 4-phosphate + NADP(+) = 1-deoxy-D-xylulose 5-phosphate + NADPH + H(+)</text>
        <dbReference type="Rhea" id="RHEA:13717"/>
        <dbReference type="ChEBI" id="CHEBI:15378"/>
        <dbReference type="ChEBI" id="CHEBI:57783"/>
        <dbReference type="ChEBI" id="CHEBI:57792"/>
        <dbReference type="ChEBI" id="CHEBI:58262"/>
        <dbReference type="ChEBI" id="CHEBI:58349"/>
        <dbReference type="EC" id="1.1.1.267"/>
    </reaction>
    <physiologicalReaction direction="right-to-left" evidence="11">
        <dbReference type="Rhea" id="RHEA:13719"/>
    </physiologicalReaction>
</comment>
<evidence type="ECO:0000256" key="7">
    <source>
        <dbReference type="ARBA" id="ARBA00022857"/>
    </source>
</evidence>
<dbReference type="Gene3D" id="3.40.50.720">
    <property type="entry name" value="NAD(P)-binding Rossmann-like Domain"/>
    <property type="match status" value="1"/>
</dbReference>
<dbReference type="PANTHER" id="PTHR30525">
    <property type="entry name" value="1-DEOXY-D-XYLULOSE 5-PHOSPHATE REDUCTOISOMERASE"/>
    <property type="match status" value="1"/>
</dbReference>
<evidence type="ECO:0000259" key="14">
    <source>
        <dbReference type="Pfam" id="PF13288"/>
    </source>
</evidence>
<evidence type="ECO:0000256" key="10">
    <source>
        <dbReference type="ARBA" id="ARBA00023229"/>
    </source>
</evidence>
<dbReference type="InterPro" id="IPR026877">
    <property type="entry name" value="DXPR_C"/>
</dbReference>
<evidence type="ECO:0000256" key="5">
    <source>
        <dbReference type="ARBA" id="ARBA00012366"/>
    </source>
</evidence>
<evidence type="ECO:0000256" key="9">
    <source>
        <dbReference type="ARBA" id="ARBA00023211"/>
    </source>
</evidence>
<dbReference type="Pfam" id="PF13288">
    <property type="entry name" value="DXPR_C"/>
    <property type="match status" value="1"/>
</dbReference>
<evidence type="ECO:0000256" key="2">
    <source>
        <dbReference type="ARBA" id="ARBA00001946"/>
    </source>
</evidence>
<gene>
    <name evidence="15" type="ORF">UFOPK2086_00422</name>
</gene>
<keyword evidence="9" id="KW-0464">Manganese</keyword>
<keyword evidence="7" id="KW-0521">NADP</keyword>
<comment type="cofactor">
    <cofactor evidence="1">
        <name>Mn(2+)</name>
        <dbReference type="ChEBI" id="CHEBI:29035"/>
    </cofactor>
</comment>
<evidence type="ECO:0000256" key="6">
    <source>
        <dbReference type="ARBA" id="ARBA00022723"/>
    </source>
</evidence>
<organism evidence="15">
    <name type="scientific">freshwater metagenome</name>
    <dbReference type="NCBI Taxonomy" id="449393"/>
    <lineage>
        <taxon>unclassified sequences</taxon>
        <taxon>metagenomes</taxon>
        <taxon>ecological metagenomes</taxon>
    </lineage>
</organism>
<dbReference type="SUPFAM" id="SSF55347">
    <property type="entry name" value="Glyceraldehyde-3-phosphate dehydrogenase-like, C-terminal domain"/>
    <property type="match status" value="1"/>
</dbReference>
<keyword evidence="10" id="KW-0414">Isoprene biosynthesis</keyword>
<dbReference type="PANTHER" id="PTHR30525:SF0">
    <property type="entry name" value="1-DEOXY-D-XYLULOSE 5-PHOSPHATE REDUCTOISOMERASE, CHLOROPLASTIC"/>
    <property type="match status" value="1"/>
</dbReference>
<evidence type="ECO:0000256" key="4">
    <source>
        <dbReference type="ARBA" id="ARBA00006825"/>
    </source>
</evidence>
<reference evidence="15" key="1">
    <citation type="submission" date="2020-05" db="EMBL/GenBank/DDBJ databases">
        <authorList>
            <person name="Chiriac C."/>
            <person name="Salcher M."/>
            <person name="Ghai R."/>
            <person name="Kavagutti S V."/>
        </authorList>
    </citation>
    <scope>NUCLEOTIDE SEQUENCE</scope>
</reference>
<dbReference type="UniPathway" id="UPA00056">
    <property type="reaction ID" value="UER00092"/>
</dbReference>
<feature type="domain" description="DXP reductoisomerase C-terminal" evidence="14">
    <location>
        <begin position="256"/>
        <end position="372"/>
    </location>
</feature>
<dbReference type="EMBL" id="CAEZVQ010000035">
    <property type="protein sequence ID" value="CAB4632453.1"/>
    <property type="molecule type" value="Genomic_DNA"/>
</dbReference>
<dbReference type="AlphaFoldDB" id="A0A6J6J7H4"/>
<comment type="pathway">
    <text evidence="3">Isoprenoid biosynthesis; isopentenyl diphosphate biosynthesis via DXP pathway; isopentenyl diphosphate from 1-deoxy-D-xylulose 5-phosphate: step 1/6.</text>
</comment>
<keyword evidence="8" id="KW-0560">Oxidoreductase</keyword>
<evidence type="ECO:0000256" key="3">
    <source>
        <dbReference type="ARBA" id="ARBA00005094"/>
    </source>
</evidence>
<dbReference type="SUPFAM" id="SSF69055">
    <property type="entry name" value="1-deoxy-D-xylulose-5-phosphate reductoisomerase, C-terminal domain"/>
    <property type="match status" value="1"/>
</dbReference>